<dbReference type="InterPro" id="IPR004182">
    <property type="entry name" value="GRAM"/>
</dbReference>
<keyword evidence="4" id="KW-1185">Reference proteome</keyword>
<organism evidence="3 4">
    <name type="scientific">Theobroma cacao</name>
    <name type="common">Cacao</name>
    <name type="synonym">Cocoa</name>
    <dbReference type="NCBI Taxonomy" id="3641"/>
    <lineage>
        <taxon>Eukaryota</taxon>
        <taxon>Viridiplantae</taxon>
        <taxon>Streptophyta</taxon>
        <taxon>Embryophyta</taxon>
        <taxon>Tracheophyta</taxon>
        <taxon>Spermatophyta</taxon>
        <taxon>Magnoliopsida</taxon>
        <taxon>eudicotyledons</taxon>
        <taxon>Gunneridae</taxon>
        <taxon>Pentapetalae</taxon>
        <taxon>rosids</taxon>
        <taxon>malvids</taxon>
        <taxon>Malvales</taxon>
        <taxon>Malvaceae</taxon>
        <taxon>Byttnerioideae</taxon>
        <taxon>Theobroma</taxon>
    </lineage>
</organism>
<dbReference type="Gene3D" id="2.30.29.30">
    <property type="entry name" value="Pleckstrin-homology domain (PH domain)/Phosphotyrosine-binding domain (PTB)"/>
    <property type="match status" value="1"/>
</dbReference>
<dbReference type="InterPro" id="IPR037848">
    <property type="entry name" value="GEM-like"/>
</dbReference>
<dbReference type="Gramene" id="EOY22825">
    <property type="protein sequence ID" value="EOY22825"/>
    <property type="gene ID" value="TCM_014883"/>
</dbReference>
<feature type="domain" description="GRAM" evidence="2">
    <location>
        <begin position="54"/>
        <end position="132"/>
    </location>
</feature>
<dbReference type="SMART" id="SM00568">
    <property type="entry name" value="GRAM"/>
    <property type="match status" value="1"/>
</dbReference>
<dbReference type="AlphaFoldDB" id="A0A061FZ66"/>
<dbReference type="InParanoid" id="A0A061FZ66"/>
<evidence type="ECO:0000259" key="2">
    <source>
        <dbReference type="SMART" id="SM00568"/>
    </source>
</evidence>
<evidence type="ECO:0000313" key="4">
    <source>
        <dbReference type="Proteomes" id="UP000026915"/>
    </source>
</evidence>
<evidence type="ECO:0000256" key="1">
    <source>
        <dbReference type="ARBA" id="ARBA00009414"/>
    </source>
</evidence>
<dbReference type="HOGENOM" id="CLU_063785_2_1_1"/>
<comment type="similarity">
    <text evidence="1">Belongs to the GEM family.</text>
</comment>
<evidence type="ECO:0000313" key="3">
    <source>
        <dbReference type="EMBL" id="EOY22825.1"/>
    </source>
</evidence>
<dbReference type="Proteomes" id="UP000026915">
    <property type="component" value="Chromosome 3"/>
</dbReference>
<reference evidence="3 4" key="1">
    <citation type="journal article" date="2013" name="Genome Biol.">
        <title>The genome sequence of the most widely cultivated cacao type and its use to identify candidate genes regulating pod color.</title>
        <authorList>
            <person name="Motamayor J.C."/>
            <person name="Mockaitis K."/>
            <person name="Schmutz J."/>
            <person name="Haiminen N."/>
            <person name="Iii D.L."/>
            <person name="Cornejo O."/>
            <person name="Findley S.D."/>
            <person name="Zheng P."/>
            <person name="Utro F."/>
            <person name="Royaert S."/>
            <person name="Saski C."/>
            <person name="Jenkins J."/>
            <person name="Podicheti R."/>
            <person name="Zhao M."/>
            <person name="Scheffler B.E."/>
            <person name="Stack J.C."/>
            <person name="Feltus F.A."/>
            <person name="Mustiga G.M."/>
            <person name="Amores F."/>
            <person name="Phillips W."/>
            <person name="Marelli J.P."/>
            <person name="May G.D."/>
            <person name="Shapiro H."/>
            <person name="Ma J."/>
            <person name="Bustamante C.D."/>
            <person name="Schnell R.J."/>
            <person name="Main D."/>
            <person name="Gilbert D."/>
            <person name="Parida L."/>
            <person name="Kuhn D.N."/>
        </authorList>
    </citation>
    <scope>NUCLEOTIDE SEQUENCE [LARGE SCALE GENOMIC DNA]</scope>
    <source>
        <strain evidence="4">cv. Matina 1-6</strain>
    </source>
</reference>
<dbReference type="eggNOG" id="ENOG502RXWZ">
    <property type="taxonomic scope" value="Eukaryota"/>
</dbReference>
<dbReference type="Pfam" id="PF02893">
    <property type="entry name" value="GRAM"/>
    <property type="match status" value="1"/>
</dbReference>
<dbReference type="OMA" id="HIFGMQE"/>
<gene>
    <name evidence="3" type="ORF">TCM_014883</name>
</gene>
<dbReference type="EMBL" id="CM001881">
    <property type="protein sequence ID" value="EOY22825.1"/>
    <property type="molecule type" value="Genomic_DNA"/>
</dbReference>
<protein>
    <submittedName>
        <fullName evidence="3">GRAM domain-containing protein / ABA-responsive protein-related, putative</fullName>
    </submittedName>
</protein>
<sequence length="191" mass="21744">MDFKMANTKNLRKESSNLASRLRDHVKMGSKLSETVKGKLRLGTKIIQEGGRENIFKQMFGMTEGEEMLKASQCYLSTTAGPIAGLLFISTEKVAFISDSLITVSCATGQSIRIPYKVMIPIRKIKKANRSENVNKPAEKYLEVVTKDCFEFWFMGFLRYEQALDSLQKALWLVDTQLTPKCRRRLFLKSA</sequence>
<accession>A0A061FZ66</accession>
<dbReference type="PANTHER" id="PTHR31969">
    <property type="entry name" value="GEM-LIKE PROTEIN 2"/>
    <property type="match status" value="1"/>
</dbReference>
<name>A0A061FZ66_THECC</name>
<proteinExistence type="inferred from homology"/>
<dbReference type="STRING" id="3641.A0A061FZ66"/>
<dbReference type="InterPro" id="IPR011993">
    <property type="entry name" value="PH-like_dom_sf"/>
</dbReference>